<dbReference type="KEGG" id="sedi:EBB79_04040"/>
<dbReference type="AlphaFoldDB" id="A0A3T0N8K2"/>
<protein>
    <submittedName>
        <fullName evidence="1">Uncharacterized protein</fullName>
    </submittedName>
</protein>
<evidence type="ECO:0000313" key="2">
    <source>
        <dbReference type="Proteomes" id="UP000283063"/>
    </source>
</evidence>
<organism evidence="1 2">
    <name type="scientific">Parasedimentitalea marina</name>
    <dbReference type="NCBI Taxonomy" id="2483033"/>
    <lineage>
        <taxon>Bacteria</taxon>
        <taxon>Pseudomonadati</taxon>
        <taxon>Pseudomonadota</taxon>
        <taxon>Alphaproteobacteria</taxon>
        <taxon>Rhodobacterales</taxon>
        <taxon>Paracoccaceae</taxon>
        <taxon>Parasedimentitalea</taxon>
    </lineage>
</organism>
<name>A0A3T0N8K2_9RHOB</name>
<gene>
    <name evidence="1" type="ORF">EBB79_04040</name>
</gene>
<keyword evidence="2" id="KW-1185">Reference proteome</keyword>
<dbReference type="EMBL" id="CP033219">
    <property type="protein sequence ID" value="AZV80295.1"/>
    <property type="molecule type" value="Genomic_DNA"/>
</dbReference>
<dbReference type="OrthoDB" id="7838675at2"/>
<reference evidence="1 2" key="1">
    <citation type="submission" date="2018-10" db="EMBL/GenBank/DDBJ databases">
        <title>Parasedimentitalea marina sp. nov., a psychrophilic bacterium isolated from deep seawater of the New Britain Trench.</title>
        <authorList>
            <person name="Cao J."/>
        </authorList>
    </citation>
    <scope>NUCLEOTIDE SEQUENCE [LARGE SCALE GENOMIC DNA]</scope>
    <source>
        <strain evidence="1 2">W43</strain>
    </source>
</reference>
<sequence length="158" mass="17047">MPDSYGGQTTQVYLTGYSYWDNTPPGSAQIARPVIHNRAGGTGTYEDPVTLAVGHVKNGGRSTMDFQAGTRFYIERIRKYAIVEDLCGDGNNPQDGPCHSGYNGHPWIDIYVGGRHSDKTFTTSCMYRITGLQNAIINPSPGLPVSPGELAASGCQVF</sequence>
<proteinExistence type="predicted"/>
<accession>A0A3T0N8K2</accession>
<evidence type="ECO:0000313" key="1">
    <source>
        <dbReference type="EMBL" id="AZV80295.1"/>
    </source>
</evidence>
<dbReference type="Proteomes" id="UP000283063">
    <property type="component" value="Chromosome"/>
</dbReference>